<keyword evidence="4 7" id="KW-0479">Metal-binding</keyword>
<reference evidence="10" key="1">
    <citation type="submission" date="2016-10" db="EMBL/GenBank/DDBJ databases">
        <authorList>
            <person name="Varghese N."/>
            <person name="Submissions S."/>
        </authorList>
    </citation>
    <scope>NUCLEOTIDE SEQUENCE [LARGE SCALE GENOMIC DNA]</scope>
    <source>
        <strain evidence="10">Nm69</strain>
    </source>
</reference>
<dbReference type="InterPro" id="IPR032282">
    <property type="entry name" value="HAGH_C"/>
</dbReference>
<gene>
    <name evidence="7" type="primary">gloB</name>
    <name evidence="9" type="ORF">SAMN05216302_104316</name>
</gene>
<feature type="binding site" evidence="7">
    <location>
        <position position="138"/>
    </location>
    <ligand>
        <name>Zn(2+)</name>
        <dbReference type="ChEBI" id="CHEBI:29105"/>
        <label>2</label>
    </ligand>
</feature>
<dbReference type="InterPro" id="IPR036866">
    <property type="entry name" value="RibonucZ/Hydroxyglut_hydro"/>
</dbReference>
<dbReference type="Proteomes" id="UP000199533">
    <property type="component" value="Unassembled WGS sequence"/>
</dbReference>
<dbReference type="Pfam" id="PF16123">
    <property type="entry name" value="HAGH_C"/>
    <property type="match status" value="1"/>
</dbReference>
<comment type="cofactor">
    <cofactor evidence="7">
        <name>Zn(2+)</name>
        <dbReference type="ChEBI" id="CHEBI:29105"/>
    </cofactor>
    <text evidence="7">Binds 2 Zn(2+) ions per subunit.</text>
</comment>
<comment type="subunit">
    <text evidence="7">Monomer.</text>
</comment>
<evidence type="ECO:0000313" key="10">
    <source>
        <dbReference type="Proteomes" id="UP000199533"/>
    </source>
</evidence>
<dbReference type="STRING" id="52441.SAMN05216302_104316"/>
<feature type="binding site" evidence="7">
    <location>
        <position position="113"/>
    </location>
    <ligand>
        <name>Zn(2+)</name>
        <dbReference type="ChEBI" id="CHEBI:29105"/>
        <label>1</label>
    </ligand>
</feature>
<feature type="binding site" evidence="7">
    <location>
        <position position="138"/>
    </location>
    <ligand>
        <name>Zn(2+)</name>
        <dbReference type="ChEBI" id="CHEBI:29105"/>
        <label>1</label>
    </ligand>
</feature>
<dbReference type="Gene3D" id="3.60.15.10">
    <property type="entry name" value="Ribonuclease Z/Hydroxyacylglutathione hydrolase-like"/>
    <property type="match status" value="1"/>
</dbReference>
<dbReference type="EC" id="3.1.2.6" evidence="7"/>
<evidence type="ECO:0000256" key="6">
    <source>
        <dbReference type="ARBA" id="ARBA00022833"/>
    </source>
</evidence>
<dbReference type="PANTHER" id="PTHR43705">
    <property type="entry name" value="HYDROXYACYLGLUTATHIONE HYDROLASE"/>
    <property type="match status" value="1"/>
</dbReference>
<dbReference type="Pfam" id="PF00753">
    <property type="entry name" value="Lactamase_B"/>
    <property type="match status" value="1"/>
</dbReference>
<accession>A0A1I4FXY9</accession>
<dbReference type="GO" id="GO:0046872">
    <property type="term" value="F:metal ion binding"/>
    <property type="evidence" value="ECO:0007669"/>
    <property type="project" value="UniProtKB-KW"/>
</dbReference>
<dbReference type="InterPro" id="IPR050110">
    <property type="entry name" value="Glyoxalase_II_hydrolase"/>
</dbReference>
<dbReference type="PANTHER" id="PTHR43705:SF1">
    <property type="entry name" value="HYDROXYACYLGLUTATHIONE HYDROLASE GLOB"/>
    <property type="match status" value="1"/>
</dbReference>
<evidence type="ECO:0000259" key="8">
    <source>
        <dbReference type="SMART" id="SM00849"/>
    </source>
</evidence>
<comment type="catalytic activity">
    <reaction evidence="1 7">
        <text>an S-(2-hydroxyacyl)glutathione + H2O = a 2-hydroxy carboxylate + glutathione + H(+)</text>
        <dbReference type="Rhea" id="RHEA:21864"/>
        <dbReference type="ChEBI" id="CHEBI:15377"/>
        <dbReference type="ChEBI" id="CHEBI:15378"/>
        <dbReference type="ChEBI" id="CHEBI:57925"/>
        <dbReference type="ChEBI" id="CHEBI:58896"/>
        <dbReference type="ChEBI" id="CHEBI:71261"/>
        <dbReference type="EC" id="3.1.2.6"/>
    </reaction>
</comment>
<evidence type="ECO:0000256" key="3">
    <source>
        <dbReference type="ARBA" id="ARBA00006759"/>
    </source>
</evidence>
<keyword evidence="10" id="KW-1185">Reference proteome</keyword>
<keyword evidence="6 7" id="KW-0862">Zinc</keyword>
<dbReference type="NCBIfam" id="TIGR03413">
    <property type="entry name" value="GSH_gloB"/>
    <property type="match status" value="1"/>
</dbReference>
<dbReference type="HAMAP" id="MF_01374">
    <property type="entry name" value="Glyoxalase_2"/>
    <property type="match status" value="1"/>
</dbReference>
<dbReference type="InterPro" id="IPR035680">
    <property type="entry name" value="Clx_II_MBL"/>
</dbReference>
<feature type="binding site" evidence="7">
    <location>
        <position position="59"/>
    </location>
    <ligand>
        <name>Zn(2+)</name>
        <dbReference type="ChEBI" id="CHEBI:29105"/>
        <label>2</label>
    </ligand>
</feature>
<dbReference type="RefSeq" id="WP_244531963.1">
    <property type="nucleotide sequence ID" value="NZ_FOSP01000043.1"/>
</dbReference>
<dbReference type="SUPFAM" id="SSF56281">
    <property type="entry name" value="Metallo-hydrolase/oxidoreductase"/>
    <property type="match status" value="1"/>
</dbReference>
<dbReference type="GO" id="GO:0004416">
    <property type="term" value="F:hydroxyacylglutathione hydrolase activity"/>
    <property type="evidence" value="ECO:0007669"/>
    <property type="project" value="UniProtKB-UniRule"/>
</dbReference>
<dbReference type="GO" id="GO:0019243">
    <property type="term" value="P:methylglyoxal catabolic process to D-lactate via S-lactoyl-glutathione"/>
    <property type="evidence" value="ECO:0007669"/>
    <property type="project" value="UniProtKB-UniRule"/>
</dbReference>
<comment type="function">
    <text evidence="7">Thiolesterase that catalyzes the hydrolysis of S-D-lactoyl-glutathione to form glutathione and D-lactic acid.</text>
</comment>
<dbReference type="InterPro" id="IPR001279">
    <property type="entry name" value="Metallo-B-lactamas"/>
</dbReference>
<dbReference type="AlphaFoldDB" id="A0A1I4FXY9"/>
<dbReference type="InterPro" id="IPR017782">
    <property type="entry name" value="Hydroxyacylglutathione_Hdrlase"/>
</dbReference>
<dbReference type="CDD" id="cd07723">
    <property type="entry name" value="hydroxyacylglutathione_hydrolase_MBL-fold"/>
    <property type="match status" value="1"/>
</dbReference>
<dbReference type="SMART" id="SM00849">
    <property type="entry name" value="Lactamase_B"/>
    <property type="match status" value="1"/>
</dbReference>
<organism evidence="9 10">
    <name type="scientific">Nitrosomonas aestuarii</name>
    <dbReference type="NCBI Taxonomy" id="52441"/>
    <lineage>
        <taxon>Bacteria</taxon>
        <taxon>Pseudomonadati</taxon>
        <taxon>Pseudomonadota</taxon>
        <taxon>Betaproteobacteria</taxon>
        <taxon>Nitrosomonadales</taxon>
        <taxon>Nitrosomonadaceae</taxon>
        <taxon>Nitrosomonas</taxon>
    </lineage>
</organism>
<evidence type="ECO:0000256" key="5">
    <source>
        <dbReference type="ARBA" id="ARBA00022801"/>
    </source>
</evidence>
<evidence type="ECO:0000256" key="4">
    <source>
        <dbReference type="ARBA" id="ARBA00022723"/>
    </source>
</evidence>
<feature type="binding site" evidence="7">
    <location>
        <position position="55"/>
    </location>
    <ligand>
        <name>Zn(2+)</name>
        <dbReference type="ChEBI" id="CHEBI:29105"/>
        <label>1</label>
    </ligand>
</feature>
<keyword evidence="5 7" id="KW-0378">Hydrolase</keyword>
<dbReference type="EMBL" id="FOSP01000043">
    <property type="protein sequence ID" value="SFL21676.1"/>
    <property type="molecule type" value="Genomic_DNA"/>
</dbReference>
<feature type="binding site" evidence="7">
    <location>
        <position position="176"/>
    </location>
    <ligand>
        <name>Zn(2+)</name>
        <dbReference type="ChEBI" id="CHEBI:29105"/>
        <label>2</label>
    </ligand>
</feature>
<evidence type="ECO:0000256" key="1">
    <source>
        <dbReference type="ARBA" id="ARBA00001623"/>
    </source>
</evidence>
<evidence type="ECO:0000256" key="7">
    <source>
        <dbReference type="HAMAP-Rule" id="MF_01374"/>
    </source>
</evidence>
<dbReference type="UniPathway" id="UPA00619">
    <property type="reaction ID" value="UER00676"/>
</dbReference>
<feature type="binding site" evidence="7">
    <location>
        <position position="60"/>
    </location>
    <ligand>
        <name>Zn(2+)</name>
        <dbReference type="ChEBI" id="CHEBI:29105"/>
        <label>2</label>
    </ligand>
</feature>
<comment type="similarity">
    <text evidence="3 7">Belongs to the metallo-beta-lactamase superfamily. Glyoxalase II family.</text>
</comment>
<proteinExistence type="inferred from homology"/>
<feature type="domain" description="Metallo-beta-lactamase" evidence="8">
    <location>
        <begin position="14"/>
        <end position="176"/>
    </location>
</feature>
<dbReference type="PIRSF" id="PIRSF005457">
    <property type="entry name" value="Glx"/>
    <property type="match status" value="1"/>
</dbReference>
<evidence type="ECO:0000256" key="2">
    <source>
        <dbReference type="ARBA" id="ARBA00004963"/>
    </source>
</evidence>
<comment type="pathway">
    <text evidence="2 7">Secondary metabolite metabolism; methylglyoxal degradation; (R)-lactate from methylglyoxal: step 2/2.</text>
</comment>
<sequence length="264" mass="29741">MMALQIHPIPAFRDNYIWIIHNTEHAVVIDPGDASPVLDYLQSHKLELHAILITHHHSDHTGGNPTLIAKFNVPVYGPKQENIATVTHPVREGDKVHLATLPLILEVIDIPGHTHGHIAYFGSLPASSHGKNILFCGDTLFASGCGRVFEGTPQQMYRSLQKLADLPDDTLVYCTHEYTLGNINFARTVEPSNIDLQREELRAKQLRSENIPTLPTSIAREKSCNPFLRCHLPEINRIACLYAKKKLEQPVEVFATLREWKNNF</sequence>
<name>A0A1I4FXY9_9PROT</name>
<feature type="binding site" evidence="7">
    <location>
        <position position="57"/>
    </location>
    <ligand>
        <name>Zn(2+)</name>
        <dbReference type="ChEBI" id="CHEBI:29105"/>
        <label>1</label>
    </ligand>
</feature>
<evidence type="ECO:0000313" key="9">
    <source>
        <dbReference type="EMBL" id="SFL21676.1"/>
    </source>
</evidence>
<protein>
    <recommendedName>
        <fullName evidence="7">Hydroxyacylglutathione hydrolase</fullName>
        <ecNumber evidence="7">3.1.2.6</ecNumber>
    </recommendedName>
    <alternativeName>
        <fullName evidence="7">Glyoxalase II</fullName>
        <shortName evidence="7">Glx II</shortName>
    </alternativeName>
</protein>